<dbReference type="KEGG" id="pnd:Pla175_01050"/>
<protein>
    <submittedName>
        <fullName evidence="2">Uncharacterized protein</fullName>
    </submittedName>
</protein>
<evidence type="ECO:0000313" key="3">
    <source>
        <dbReference type="Proteomes" id="UP000317429"/>
    </source>
</evidence>
<dbReference type="Proteomes" id="UP000317429">
    <property type="component" value="Chromosome"/>
</dbReference>
<organism evidence="2 3">
    <name type="scientific">Pirellulimonas nuda</name>
    <dbReference type="NCBI Taxonomy" id="2528009"/>
    <lineage>
        <taxon>Bacteria</taxon>
        <taxon>Pseudomonadati</taxon>
        <taxon>Planctomycetota</taxon>
        <taxon>Planctomycetia</taxon>
        <taxon>Pirellulales</taxon>
        <taxon>Lacipirellulaceae</taxon>
        <taxon>Pirellulimonas</taxon>
    </lineage>
</organism>
<feature type="compositionally biased region" description="Basic and acidic residues" evidence="1">
    <location>
        <begin position="14"/>
        <end position="26"/>
    </location>
</feature>
<evidence type="ECO:0000313" key="2">
    <source>
        <dbReference type="EMBL" id="QDU86755.1"/>
    </source>
</evidence>
<sequence>MNHEGHGGTLRTGTAKDAKIAKKEEGLSGAGGRR</sequence>
<feature type="region of interest" description="Disordered" evidence="1">
    <location>
        <begin position="1"/>
        <end position="34"/>
    </location>
</feature>
<accession>A0A518D5K8</accession>
<name>A0A518D5K8_9BACT</name>
<proteinExistence type="predicted"/>
<dbReference type="EMBL" id="CP036291">
    <property type="protein sequence ID" value="QDU86755.1"/>
    <property type="molecule type" value="Genomic_DNA"/>
</dbReference>
<evidence type="ECO:0000256" key="1">
    <source>
        <dbReference type="SAM" id="MobiDB-lite"/>
    </source>
</evidence>
<gene>
    <name evidence="2" type="ORF">Pla175_01050</name>
</gene>
<dbReference type="AlphaFoldDB" id="A0A518D5K8"/>
<keyword evidence="3" id="KW-1185">Reference proteome</keyword>
<reference evidence="2 3" key="1">
    <citation type="submission" date="2019-02" db="EMBL/GenBank/DDBJ databases">
        <title>Deep-cultivation of Planctomycetes and their phenomic and genomic characterization uncovers novel biology.</title>
        <authorList>
            <person name="Wiegand S."/>
            <person name="Jogler M."/>
            <person name="Boedeker C."/>
            <person name="Pinto D."/>
            <person name="Vollmers J."/>
            <person name="Rivas-Marin E."/>
            <person name="Kohn T."/>
            <person name="Peeters S.H."/>
            <person name="Heuer A."/>
            <person name="Rast P."/>
            <person name="Oberbeckmann S."/>
            <person name="Bunk B."/>
            <person name="Jeske O."/>
            <person name="Meyerdierks A."/>
            <person name="Storesund J.E."/>
            <person name="Kallscheuer N."/>
            <person name="Luecker S."/>
            <person name="Lage O.M."/>
            <person name="Pohl T."/>
            <person name="Merkel B.J."/>
            <person name="Hornburger P."/>
            <person name="Mueller R.-W."/>
            <person name="Bruemmer F."/>
            <person name="Labrenz M."/>
            <person name="Spormann A.M."/>
            <person name="Op den Camp H."/>
            <person name="Overmann J."/>
            <person name="Amann R."/>
            <person name="Jetten M.S.M."/>
            <person name="Mascher T."/>
            <person name="Medema M.H."/>
            <person name="Devos D.P."/>
            <person name="Kaster A.-K."/>
            <person name="Ovreas L."/>
            <person name="Rohde M."/>
            <person name="Galperin M.Y."/>
            <person name="Jogler C."/>
        </authorList>
    </citation>
    <scope>NUCLEOTIDE SEQUENCE [LARGE SCALE GENOMIC DNA]</scope>
    <source>
        <strain evidence="2 3">Pla175</strain>
    </source>
</reference>